<dbReference type="GO" id="GO:0007040">
    <property type="term" value="P:lysosome organization"/>
    <property type="evidence" value="ECO:0007669"/>
    <property type="project" value="UniProtKB-ARBA"/>
</dbReference>
<dbReference type="PANTHER" id="PTHR11069:SF23">
    <property type="entry name" value="LYSOSOMAL ACID GLUCOSYLCERAMIDASE"/>
    <property type="match status" value="1"/>
</dbReference>
<keyword evidence="9 12" id="KW-0443">Lipid metabolism</keyword>
<evidence type="ECO:0000256" key="1">
    <source>
        <dbReference type="ARBA" id="ARBA00001013"/>
    </source>
</evidence>
<keyword evidence="7 12" id="KW-0378">Hydrolase</keyword>
<keyword evidence="17" id="KW-1185">Reference proteome</keyword>
<dbReference type="GO" id="GO:0030163">
    <property type="term" value="P:protein catabolic process"/>
    <property type="evidence" value="ECO:0007669"/>
    <property type="project" value="UniProtKB-ARBA"/>
</dbReference>
<evidence type="ECO:0000256" key="4">
    <source>
        <dbReference type="ARBA" id="ARBA00005382"/>
    </source>
</evidence>
<comment type="catalytic activity">
    <reaction evidence="1">
        <text>a beta-D-glucosyl-(1&lt;-&gt;1')-N-acylsphing-4-enine + H2O = an N-acylsphing-4-enine + D-glucose</text>
        <dbReference type="Rhea" id="RHEA:13269"/>
        <dbReference type="ChEBI" id="CHEBI:4167"/>
        <dbReference type="ChEBI" id="CHEBI:15377"/>
        <dbReference type="ChEBI" id="CHEBI:22801"/>
        <dbReference type="ChEBI" id="CHEBI:52639"/>
        <dbReference type="EC" id="3.2.1.45"/>
    </reaction>
    <physiologicalReaction direction="left-to-right" evidence="1">
        <dbReference type="Rhea" id="RHEA:13270"/>
    </physiologicalReaction>
</comment>
<keyword evidence="8 12" id="KW-0746">Sphingolipid metabolism</keyword>
<protein>
    <recommendedName>
        <fullName evidence="5 12">Glucosylceramidase</fullName>
        <ecNumber evidence="5 12">3.2.1.45</ecNumber>
    </recommendedName>
</protein>
<evidence type="ECO:0000256" key="9">
    <source>
        <dbReference type="ARBA" id="ARBA00023098"/>
    </source>
</evidence>
<dbReference type="GO" id="GO:0016758">
    <property type="term" value="F:hexosyltransferase activity"/>
    <property type="evidence" value="ECO:0007669"/>
    <property type="project" value="UniProtKB-ARBA"/>
</dbReference>
<dbReference type="FunFam" id="3.20.20.80:FF:000030">
    <property type="entry name" value="Lysosomal acid glucosylceramidase"/>
    <property type="match status" value="1"/>
</dbReference>
<dbReference type="EC" id="3.2.1.45" evidence="5 12"/>
<evidence type="ECO:0000256" key="7">
    <source>
        <dbReference type="ARBA" id="ARBA00022801"/>
    </source>
</evidence>
<proteinExistence type="inferred from homology"/>
<dbReference type="GO" id="GO:0006680">
    <property type="term" value="P:glucosylceramide catabolic process"/>
    <property type="evidence" value="ECO:0007669"/>
    <property type="project" value="TreeGrafter"/>
</dbReference>
<dbReference type="GO" id="GO:0005764">
    <property type="term" value="C:lysosome"/>
    <property type="evidence" value="ECO:0007669"/>
    <property type="project" value="UniProtKB-ARBA"/>
</dbReference>
<evidence type="ECO:0000256" key="10">
    <source>
        <dbReference type="ARBA" id="ARBA00050474"/>
    </source>
</evidence>
<dbReference type="InterPro" id="IPR001139">
    <property type="entry name" value="Glyco_hydro_30"/>
</dbReference>
<dbReference type="EMBL" id="CAJGYM010000036">
    <property type="protein sequence ID" value="CAD6193573.1"/>
    <property type="molecule type" value="Genomic_DNA"/>
</dbReference>
<dbReference type="PANTHER" id="PTHR11069">
    <property type="entry name" value="GLUCOSYLCERAMIDASE"/>
    <property type="match status" value="1"/>
</dbReference>
<dbReference type="GO" id="GO:0016241">
    <property type="term" value="P:regulation of macroautophagy"/>
    <property type="evidence" value="ECO:0007669"/>
    <property type="project" value="UniProtKB-ARBA"/>
</dbReference>
<evidence type="ECO:0000256" key="14">
    <source>
        <dbReference type="SAM" id="SignalP"/>
    </source>
</evidence>
<feature type="domain" description="Glycosyl hydrolase family 30 TIM-barrel" evidence="15">
    <location>
        <begin position="95"/>
        <end position="442"/>
    </location>
</feature>
<evidence type="ECO:0000256" key="13">
    <source>
        <dbReference type="SAM" id="MobiDB-lite"/>
    </source>
</evidence>
<evidence type="ECO:0000256" key="5">
    <source>
        <dbReference type="ARBA" id="ARBA00012658"/>
    </source>
</evidence>
<dbReference type="GO" id="GO:0004348">
    <property type="term" value="F:glucosylceramidase activity"/>
    <property type="evidence" value="ECO:0007669"/>
    <property type="project" value="UniProtKB-EC"/>
</dbReference>
<dbReference type="AlphaFoldDB" id="A0A8S1HBB5"/>
<dbReference type="GO" id="GO:0005774">
    <property type="term" value="C:vacuolar membrane"/>
    <property type="evidence" value="ECO:0007669"/>
    <property type="project" value="UniProtKB-ARBA"/>
</dbReference>
<gene>
    <name evidence="16" type="ORF">CAUJ_LOCUS9492</name>
</gene>
<reference evidence="16" key="1">
    <citation type="submission" date="2020-10" db="EMBL/GenBank/DDBJ databases">
        <authorList>
            <person name="Kikuchi T."/>
        </authorList>
    </citation>
    <scope>NUCLEOTIDE SEQUENCE</scope>
    <source>
        <strain evidence="16">NKZ352</strain>
    </source>
</reference>
<dbReference type="GO" id="GO:0006066">
    <property type="term" value="P:alcohol metabolic process"/>
    <property type="evidence" value="ECO:0007669"/>
    <property type="project" value="UniProtKB-ARBA"/>
</dbReference>
<dbReference type="GO" id="GO:0010605">
    <property type="term" value="P:negative regulation of macromolecule metabolic process"/>
    <property type="evidence" value="ECO:0007669"/>
    <property type="project" value="UniProtKB-ARBA"/>
</dbReference>
<dbReference type="GO" id="GO:0032006">
    <property type="term" value="P:regulation of TOR signaling"/>
    <property type="evidence" value="ECO:0007669"/>
    <property type="project" value="UniProtKB-ARBA"/>
</dbReference>
<evidence type="ECO:0000256" key="3">
    <source>
        <dbReference type="ARBA" id="ARBA00004991"/>
    </source>
</evidence>
<dbReference type="Gene3D" id="3.20.20.80">
    <property type="entry name" value="Glycosidases"/>
    <property type="match status" value="1"/>
</dbReference>
<organism evidence="16 17">
    <name type="scientific">Caenorhabditis auriculariae</name>
    <dbReference type="NCBI Taxonomy" id="2777116"/>
    <lineage>
        <taxon>Eukaryota</taxon>
        <taxon>Metazoa</taxon>
        <taxon>Ecdysozoa</taxon>
        <taxon>Nematoda</taxon>
        <taxon>Chromadorea</taxon>
        <taxon>Rhabditida</taxon>
        <taxon>Rhabditina</taxon>
        <taxon>Rhabditomorpha</taxon>
        <taxon>Rhabditoidea</taxon>
        <taxon>Rhabditidae</taxon>
        <taxon>Peloderinae</taxon>
        <taxon>Caenorhabditis</taxon>
    </lineage>
</organism>
<evidence type="ECO:0000259" key="15">
    <source>
        <dbReference type="Pfam" id="PF02055"/>
    </source>
</evidence>
<dbReference type="SUPFAM" id="SSF51445">
    <property type="entry name" value="(Trans)glycosidases"/>
    <property type="match status" value="1"/>
</dbReference>
<name>A0A8S1HBB5_9PELO</name>
<dbReference type="OrthoDB" id="2160638at2759"/>
<dbReference type="InterPro" id="IPR033453">
    <property type="entry name" value="Glyco_hydro_30_TIM-barrel"/>
</dbReference>
<comment type="caution">
    <text evidence="16">The sequence shown here is derived from an EMBL/GenBank/DDBJ whole genome shotgun (WGS) entry which is preliminary data.</text>
</comment>
<evidence type="ECO:0000313" key="17">
    <source>
        <dbReference type="Proteomes" id="UP000835052"/>
    </source>
</evidence>
<dbReference type="GO" id="GO:0006914">
    <property type="term" value="P:autophagy"/>
    <property type="evidence" value="ECO:0007669"/>
    <property type="project" value="UniProtKB-ARBA"/>
</dbReference>
<dbReference type="SUPFAM" id="SSF51011">
    <property type="entry name" value="Glycosyl hydrolase domain"/>
    <property type="match status" value="1"/>
</dbReference>
<sequence>MILLLFLAGLLATSWADWQPCAQKVIKDNFSVCVCNATYCDTIQPIGSVPKGQAVIYISSAAGKRFARTQTNPAPQRQSGDVLVTLGSNRMQTMMGFGGAFTDAAGINLRRLPQVLQDQIIQQYYGSDGLNYTYGRVPIASCDFSTSPYSYDDTPNDFSLSQFALAPEDGLYKIPYLKKAREVNSNLKLFASPWSAPAWMKSTGNMKGGGAMKGDLLGIYYQTYAQYFIRFLEEYNKQGVTFWGVTVQNEPDTGGDPYFPWQTMYWNAGMERDFIKVLLGPALQSSPVGKNVGVIINDDNRNNLPDWANQILSDPDAAKYVLGIGVHWYDDKNTPASVLTTTHNNFPNYFIFGTEACTGWTGNERGVNLGDWARAQDFADSIINDFLNWVTGWMDWNLVLNTQGGPNWVNNVVDAPVIVADNSQEYYKNPLWYVLGHFSIFVPPGAQRLDFREKTTATSTSSLLSTTRPPELAPSLLSTRTRATQRRLP</sequence>
<dbReference type="InterPro" id="IPR017853">
    <property type="entry name" value="GH"/>
</dbReference>
<feature type="region of interest" description="Disordered" evidence="13">
    <location>
        <begin position="460"/>
        <end position="489"/>
    </location>
</feature>
<evidence type="ECO:0000256" key="11">
    <source>
        <dbReference type="ARBA" id="ARBA00051345"/>
    </source>
</evidence>
<feature type="signal peptide" evidence="14">
    <location>
        <begin position="1"/>
        <end position="16"/>
    </location>
</feature>
<feature type="chain" id="PRO_5035901130" description="Glucosylceramidase" evidence="14">
    <location>
        <begin position="17"/>
        <end position="489"/>
    </location>
</feature>
<dbReference type="GO" id="GO:0051246">
    <property type="term" value="P:regulation of protein metabolic process"/>
    <property type="evidence" value="ECO:0007669"/>
    <property type="project" value="UniProtKB-ARBA"/>
</dbReference>
<evidence type="ECO:0000313" key="16">
    <source>
        <dbReference type="EMBL" id="CAD6193573.1"/>
    </source>
</evidence>
<dbReference type="Proteomes" id="UP000835052">
    <property type="component" value="Unassembled WGS sequence"/>
</dbReference>
<evidence type="ECO:0000256" key="2">
    <source>
        <dbReference type="ARBA" id="ARBA00004760"/>
    </source>
</evidence>
<evidence type="ECO:0000256" key="6">
    <source>
        <dbReference type="ARBA" id="ARBA00022729"/>
    </source>
</evidence>
<accession>A0A8S1HBB5</accession>
<dbReference type="PRINTS" id="PR00843">
    <property type="entry name" value="GLHYDRLASE30"/>
</dbReference>
<dbReference type="GO" id="GO:0005102">
    <property type="term" value="F:signaling receptor binding"/>
    <property type="evidence" value="ECO:0007669"/>
    <property type="project" value="UniProtKB-ARBA"/>
</dbReference>
<comment type="catalytic activity">
    <reaction evidence="11">
        <text>an N-acyl-1-beta-D-glucosyl-15-methylhexadecasphing-4-enine + H2O = an N-acyl-15-methylhexadecasphing-4-enine + D-glucose</text>
        <dbReference type="Rhea" id="RHEA:34755"/>
        <dbReference type="ChEBI" id="CHEBI:4167"/>
        <dbReference type="ChEBI" id="CHEBI:15377"/>
        <dbReference type="ChEBI" id="CHEBI:70815"/>
        <dbReference type="ChEBI" id="CHEBI:70846"/>
    </reaction>
    <physiologicalReaction direction="left-to-right" evidence="11">
        <dbReference type="Rhea" id="RHEA:34756"/>
    </physiologicalReaction>
</comment>
<dbReference type="Pfam" id="PF02055">
    <property type="entry name" value="Glyco_hydro_30"/>
    <property type="match status" value="1"/>
</dbReference>
<evidence type="ECO:0000256" key="8">
    <source>
        <dbReference type="ARBA" id="ARBA00022919"/>
    </source>
</evidence>
<comment type="pathway">
    <text evidence="2">Lipid metabolism; sphingolipid metabolism.</text>
</comment>
<evidence type="ECO:0000256" key="12">
    <source>
        <dbReference type="RuleBase" id="RU361188"/>
    </source>
</evidence>
<comment type="similarity">
    <text evidence="4 12">Belongs to the glycosyl hydrolase 30 family.</text>
</comment>
<keyword evidence="6 14" id="KW-0732">Signal</keyword>
<dbReference type="GO" id="GO:0008202">
    <property type="term" value="P:steroid metabolic process"/>
    <property type="evidence" value="ECO:0007669"/>
    <property type="project" value="UniProtKB-ARBA"/>
</dbReference>
<comment type="pathway">
    <text evidence="3">Sphingolipid metabolism.</text>
</comment>
<keyword evidence="12" id="KW-0326">Glycosidase</keyword>
<dbReference type="GO" id="GO:0042391">
    <property type="term" value="P:regulation of membrane potential"/>
    <property type="evidence" value="ECO:0007669"/>
    <property type="project" value="UniProtKB-ARBA"/>
</dbReference>
<comment type="catalytic activity">
    <reaction evidence="10">
        <text>a beta-D-glucosylceramide + H2O = an N-acyl-sphingoid base + D-glucose</text>
        <dbReference type="Rhea" id="RHEA:81447"/>
        <dbReference type="ChEBI" id="CHEBI:4167"/>
        <dbReference type="ChEBI" id="CHEBI:15377"/>
        <dbReference type="ChEBI" id="CHEBI:83264"/>
        <dbReference type="ChEBI" id="CHEBI:83273"/>
    </reaction>
    <physiologicalReaction direction="left-to-right" evidence="10">
        <dbReference type="Rhea" id="RHEA:81448"/>
    </physiologicalReaction>
</comment>